<dbReference type="PROSITE" id="PS50017">
    <property type="entry name" value="DEATH_DOMAIN"/>
    <property type="match status" value="1"/>
</dbReference>
<feature type="domain" description="Death" evidence="1">
    <location>
        <begin position="34"/>
        <end position="86"/>
    </location>
</feature>
<name>A0A3M6U4P4_POCDA</name>
<gene>
    <name evidence="2" type="ORF">pdam_00008510</name>
</gene>
<sequence>MAGFNPRNRMEAFKTGKPEDKELLSLAHEIVLIWRPLGVILGLTNATLDVIDQDSPKVLNKSYDMLIKWRESLGSEATYKNLAVGLDHEIIGRHDLVEKYCHESELNA</sequence>
<accession>A0A3M6U4P4</accession>
<protein>
    <recommendedName>
        <fullName evidence="1">Death domain-containing protein</fullName>
    </recommendedName>
</protein>
<dbReference type="GO" id="GO:0007165">
    <property type="term" value="P:signal transduction"/>
    <property type="evidence" value="ECO:0007669"/>
    <property type="project" value="InterPro"/>
</dbReference>
<organism evidence="2 3">
    <name type="scientific">Pocillopora damicornis</name>
    <name type="common">Cauliflower coral</name>
    <name type="synonym">Millepora damicornis</name>
    <dbReference type="NCBI Taxonomy" id="46731"/>
    <lineage>
        <taxon>Eukaryota</taxon>
        <taxon>Metazoa</taxon>
        <taxon>Cnidaria</taxon>
        <taxon>Anthozoa</taxon>
        <taxon>Hexacorallia</taxon>
        <taxon>Scleractinia</taxon>
        <taxon>Astrocoeniina</taxon>
        <taxon>Pocilloporidae</taxon>
        <taxon>Pocillopora</taxon>
    </lineage>
</organism>
<evidence type="ECO:0000313" key="3">
    <source>
        <dbReference type="Proteomes" id="UP000275408"/>
    </source>
</evidence>
<dbReference type="SMART" id="SM00005">
    <property type="entry name" value="DEATH"/>
    <property type="match status" value="1"/>
</dbReference>
<dbReference type="Gene3D" id="1.10.533.10">
    <property type="entry name" value="Death Domain, Fas"/>
    <property type="match status" value="1"/>
</dbReference>
<reference evidence="2 3" key="1">
    <citation type="journal article" date="2018" name="Sci. Rep.">
        <title>Comparative analysis of the Pocillopora damicornis genome highlights role of immune system in coral evolution.</title>
        <authorList>
            <person name="Cunning R."/>
            <person name="Bay R.A."/>
            <person name="Gillette P."/>
            <person name="Baker A.C."/>
            <person name="Traylor-Knowles N."/>
        </authorList>
    </citation>
    <scope>NUCLEOTIDE SEQUENCE [LARGE SCALE GENOMIC DNA]</scope>
    <source>
        <strain evidence="2">RSMAS</strain>
        <tissue evidence="2">Whole animal</tissue>
    </source>
</reference>
<comment type="caution">
    <text evidence="2">The sequence shown here is derived from an EMBL/GenBank/DDBJ whole genome shotgun (WGS) entry which is preliminary data.</text>
</comment>
<proteinExistence type="predicted"/>
<dbReference type="InterPro" id="IPR000488">
    <property type="entry name" value="Death_dom"/>
</dbReference>
<dbReference type="Pfam" id="PF00531">
    <property type="entry name" value="Death"/>
    <property type="match status" value="1"/>
</dbReference>
<dbReference type="InterPro" id="IPR011029">
    <property type="entry name" value="DEATH-like_dom_sf"/>
</dbReference>
<dbReference type="EMBL" id="RCHS01002271">
    <property type="protein sequence ID" value="RMX48519.1"/>
    <property type="molecule type" value="Genomic_DNA"/>
</dbReference>
<dbReference type="AlphaFoldDB" id="A0A3M6U4P4"/>
<dbReference type="CDD" id="cd01670">
    <property type="entry name" value="Death"/>
    <property type="match status" value="1"/>
</dbReference>
<evidence type="ECO:0000313" key="2">
    <source>
        <dbReference type="EMBL" id="RMX48519.1"/>
    </source>
</evidence>
<dbReference type="Proteomes" id="UP000275408">
    <property type="component" value="Unassembled WGS sequence"/>
</dbReference>
<dbReference type="SUPFAM" id="SSF47986">
    <property type="entry name" value="DEATH domain"/>
    <property type="match status" value="1"/>
</dbReference>
<evidence type="ECO:0000259" key="1">
    <source>
        <dbReference type="PROSITE" id="PS50017"/>
    </source>
</evidence>
<dbReference type="OrthoDB" id="5958592at2759"/>
<keyword evidence="3" id="KW-1185">Reference proteome</keyword>